<evidence type="ECO:0000256" key="1">
    <source>
        <dbReference type="ARBA" id="ARBA00022676"/>
    </source>
</evidence>
<dbReference type="GO" id="GO:0005829">
    <property type="term" value="C:cytosol"/>
    <property type="evidence" value="ECO:0007669"/>
    <property type="project" value="TreeGrafter"/>
</dbReference>
<organism evidence="3">
    <name type="scientific">marine sediment metagenome</name>
    <dbReference type="NCBI Taxonomy" id="412755"/>
    <lineage>
        <taxon>unclassified sequences</taxon>
        <taxon>metagenomes</taxon>
        <taxon>ecological metagenomes</taxon>
    </lineage>
</organism>
<dbReference type="AlphaFoldDB" id="X1GCT6"/>
<gene>
    <name evidence="3" type="ORF">S03H2_03572</name>
</gene>
<dbReference type="SUPFAM" id="SSF54680">
    <property type="entry name" value="Pyrimidine nucleoside phosphorylase C-terminal domain"/>
    <property type="match status" value="1"/>
</dbReference>
<evidence type="ECO:0000313" key="3">
    <source>
        <dbReference type="EMBL" id="GAH30863.1"/>
    </source>
</evidence>
<dbReference type="GO" id="GO:0006206">
    <property type="term" value="P:pyrimidine nucleobase metabolic process"/>
    <property type="evidence" value="ECO:0007669"/>
    <property type="project" value="InterPro"/>
</dbReference>
<proteinExistence type="predicted"/>
<sequence length="154" mass="17050">MNQPLGQAVGNSLEVREVLEVLKGKGPLDVLKLALELGTEILLLAKTSLNRTEAKRDLKDKIIKGEALEKFKQIIEAQKGNPRIIDDYSLLPQAKNRMKILSPNKGFIHKIMMKQIRSVCLELEAGGKKSADLSDHGPGLLIFKKIGEKVEKGE</sequence>
<keyword evidence="1" id="KW-0328">Glycosyltransferase</keyword>
<dbReference type="InterPro" id="IPR035902">
    <property type="entry name" value="Nuc_phospho_transferase"/>
</dbReference>
<dbReference type="SUPFAM" id="SSF52418">
    <property type="entry name" value="Nucleoside phosphorylase/phosphoribosyltransferase catalytic domain"/>
    <property type="match status" value="1"/>
</dbReference>
<protein>
    <submittedName>
        <fullName evidence="3">Uncharacterized protein</fullName>
    </submittedName>
</protein>
<evidence type="ECO:0000256" key="2">
    <source>
        <dbReference type="ARBA" id="ARBA00022679"/>
    </source>
</evidence>
<dbReference type="InterPro" id="IPR000053">
    <property type="entry name" value="Thymidine/pyrmidine_PPase"/>
</dbReference>
<dbReference type="InterPro" id="IPR036566">
    <property type="entry name" value="PYNP-like_C_sf"/>
</dbReference>
<dbReference type="PANTHER" id="PTHR10515:SF0">
    <property type="entry name" value="THYMIDINE PHOSPHORYLASE"/>
    <property type="match status" value="1"/>
</dbReference>
<dbReference type="GO" id="GO:0006213">
    <property type="term" value="P:pyrimidine nucleoside metabolic process"/>
    <property type="evidence" value="ECO:0007669"/>
    <property type="project" value="InterPro"/>
</dbReference>
<accession>X1GCT6</accession>
<dbReference type="Gene3D" id="3.90.1170.30">
    <property type="entry name" value="Pyrimidine nucleoside phosphorylase-like, C-terminal domain"/>
    <property type="match status" value="1"/>
</dbReference>
<dbReference type="Gene3D" id="3.40.1030.10">
    <property type="entry name" value="Nucleoside phosphorylase/phosphoribosyltransferase catalytic domain"/>
    <property type="match status" value="1"/>
</dbReference>
<dbReference type="GO" id="GO:0004645">
    <property type="term" value="F:1,4-alpha-oligoglucan phosphorylase activity"/>
    <property type="evidence" value="ECO:0007669"/>
    <property type="project" value="InterPro"/>
</dbReference>
<name>X1GCT6_9ZZZZ</name>
<dbReference type="PANTHER" id="PTHR10515">
    <property type="entry name" value="THYMIDINE PHOSPHORYLASE"/>
    <property type="match status" value="1"/>
</dbReference>
<keyword evidence="2" id="KW-0808">Transferase</keyword>
<dbReference type="EMBL" id="BARU01001334">
    <property type="protein sequence ID" value="GAH30863.1"/>
    <property type="molecule type" value="Genomic_DNA"/>
</dbReference>
<comment type="caution">
    <text evidence="3">The sequence shown here is derived from an EMBL/GenBank/DDBJ whole genome shotgun (WGS) entry which is preliminary data.</text>
</comment>
<feature type="non-terminal residue" evidence="3">
    <location>
        <position position="154"/>
    </location>
</feature>
<reference evidence="3" key="1">
    <citation type="journal article" date="2014" name="Front. Microbiol.">
        <title>High frequency of phylogenetically diverse reductive dehalogenase-homologous genes in deep subseafloor sedimentary metagenomes.</title>
        <authorList>
            <person name="Kawai M."/>
            <person name="Futagami T."/>
            <person name="Toyoda A."/>
            <person name="Takaki Y."/>
            <person name="Nishi S."/>
            <person name="Hori S."/>
            <person name="Arai W."/>
            <person name="Tsubouchi T."/>
            <person name="Morono Y."/>
            <person name="Uchiyama I."/>
            <person name="Ito T."/>
            <person name="Fujiyama A."/>
            <person name="Inagaki F."/>
            <person name="Takami H."/>
        </authorList>
    </citation>
    <scope>NUCLEOTIDE SEQUENCE</scope>
    <source>
        <strain evidence="3">Expedition CK06-06</strain>
    </source>
</reference>
<dbReference type="GO" id="GO:0009032">
    <property type="term" value="F:thymidine phosphorylase activity"/>
    <property type="evidence" value="ECO:0007669"/>
    <property type="project" value="TreeGrafter"/>
</dbReference>